<dbReference type="Pfam" id="PF01206">
    <property type="entry name" value="TusA"/>
    <property type="match status" value="1"/>
</dbReference>
<sequence>MANFSIDTRGLLCPMPVIRAQEVVEELNPGDRLEVLSSDPGALNDIPAWCRINGHVVVEKSQEGREVRIVIEV</sequence>
<evidence type="ECO:0000313" key="4">
    <source>
        <dbReference type="Proteomes" id="UP000654401"/>
    </source>
</evidence>
<dbReference type="AlphaFoldDB" id="A0A8J6TN33"/>
<dbReference type="InterPro" id="IPR001455">
    <property type="entry name" value="TusA-like"/>
</dbReference>
<gene>
    <name evidence="3" type="ORF">H8D24_03230</name>
</gene>
<dbReference type="PANTHER" id="PTHR33279:SF6">
    <property type="entry name" value="SULFUR CARRIER PROTEIN YEDF-RELATED"/>
    <property type="match status" value="1"/>
</dbReference>
<dbReference type="PANTHER" id="PTHR33279">
    <property type="entry name" value="SULFUR CARRIER PROTEIN YEDF-RELATED"/>
    <property type="match status" value="1"/>
</dbReference>
<dbReference type="InterPro" id="IPR036868">
    <property type="entry name" value="TusA-like_sf"/>
</dbReference>
<dbReference type="Gene3D" id="3.30.110.40">
    <property type="entry name" value="TusA-like domain"/>
    <property type="match status" value="1"/>
</dbReference>
<dbReference type="CDD" id="cd00291">
    <property type="entry name" value="SirA_YedF_YeeD"/>
    <property type="match status" value="1"/>
</dbReference>
<evidence type="ECO:0000313" key="3">
    <source>
        <dbReference type="EMBL" id="MBC8519404.1"/>
    </source>
</evidence>
<evidence type="ECO:0000259" key="2">
    <source>
        <dbReference type="PROSITE" id="PS01148"/>
    </source>
</evidence>
<name>A0A8J6TN33_9GAMM</name>
<proteinExistence type="inferred from homology"/>
<dbReference type="Proteomes" id="UP000654401">
    <property type="component" value="Unassembled WGS sequence"/>
</dbReference>
<dbReference type="SUPFAM" id="SSF64307">
    <property type="entry name" value="SirA-like"/>
    <property type="match status" value="1"/>
</dbReference>
<protein>
    <submittedName>
        <fullName evidence="3">Sulfurtransferase TusA family protein</fullName>
    </submittedName>
</protein>
<comment type="caution">
    <text evidence="3">The sequence shown here is derived from an EMBL/GenBank/DDBJ whole genome shotgun (WGS) entry which is preliminary data.</text>
</comment>
<organism evidence="3 4">
    <name type="scientific">Candidatus Thiopontia autotrophica</name>
    <dbReference type="NCBI Taxonomy" id="2841688"/>
    <lineage>
        <taxon>Bacteria</taxon>
        <taxon>Pseudomonadati</taxon>
        <taxon>Pseudomonadota</taxon>
        <taxon>Gammaproteobacteria</taxon>
        <taxon>Candidatus Thiopontia</taxon>
    </lineage>
</organism>
<dbReference type="EMBL" id="JACNFK010000023">
    <property type="protein sequence ID" value="MBC8519404.1"/>
    <property type="molecule type" value="Genomic_DNA"/>
</dbReference>
<comment type="similarity">
    <text evidence="1">Belongs to the sulfur carrier protein TusA family.</text>
</comment>
<evidence type="ECO:0000256" key="1">
    <source>
        <dbReference type="ARBA" id="ARBA00008984"/>
    </source>
</evidence>
<reference evidence="3 4" key="1">
    <citation type="submission" date="2020-08" db="EMBL/GenBank/DDBJ databases">
        <title>Bridging the membrane lipid divide: bacteria of the FCB group superphylum have the potential to synthesize archaeal ether lipids.</title>
        <authorList>
            <person name="Villanueva L."/>
            <person name="Von Meijenfeldt F.A.B."/>
            <person name="Westbye A.B."/>
            <person name="Yadav S."/>
            <person name="Hopmans E.C."/>
            <person name="Dutilh B.E."/>
            <person name="Sinninghe Damste J.S."/>
        </authorList>
    </citation>
    <scope>NUCLEOTIDE SEQUENCE [LARGE SCALE GENOMIC DNA]</scope>
    <source>
        <strain evidence="3">NIOZ-UU100</strain>
    </source>
</reference>
<accession>A0A8J6TN33</accession>
<dbReference type="PROSITE" id="PS01148">
    <property type="entry name" value="UPF0033"/>
    <property type="match status" value="1"/>
</dbReference>
<feature type="domain" description="UPF0033" evidence="2">
    <location>
        <begin position="6"/>
        <end position="30"/>
    </location>
</feature>